<feature type="region of interest" description="Disordered" evidence="1">
    <location>
        <begin position="1"/>
        <end position="20"/>
    </location>
</feature>
<protein>
    <submittedName>
        <fullName evidence="2">Uncharacterized protein</fullName>
    </submittedName>
</protein>
<evidence type="ECO:0000313" key="3">
    <source>
        <dbReference type="Proteomes" id="UP000316476"/>
    </source>
</evidence>
<organism evidence="2 3">
    <name type="scientific">Crateriforma conspicua</name>
    <dbReference type="NCBI Taxonomy" id="2527996"/>
    <lineage>
        <taxon>Bacteria</taxon>
        <taxon>Pseudomonadati</taxon>
        <taxon>Planctomycetota</taxon>
        <taxon>Planctomycetia</taxon>
        <taxon>Planctomycetales</taxon>
        <taxon>Planctomycetaceae</taxon>
        <taxon>Crateriforma</taxon>
    </lineage>
</organism>
<reference evidence="2 3" key="1">
    <citation type="submission" date="2019-02" db="EMBL/GenBank/DDBJ databases">
        <title>Deep-cultivation of Planctomycetes and their phenomic and genomic characterization uncovers novel biology.</title>
        <authorList>
            <person name="Wiegand S."/>
            <person name="Jogler M."/>
            <person name="Boedeker C."/>
            <person name="Pinto D."/>
            <person name="Vollmers J."/>
            <person name="Rivas-Marin E."/>
            <person name="Kohn T."/>
            <person name="Peeters S.H."/>
            <person name="Heuer A."/>
            <person name="Rast P."/>
            <person name="Oberbeckmann S."/>
            <person name="Bunk B."/>
            <person name="Jeske O."/>
            <person name="Meyerdierks A."/>
            <person name="Storesund J.E."/>
            <person name="Kallscheuer N."/>
            <person name="Luecker S."/>
            <person name="Lage O.M."/>
            <person name="Pohl T."/>
            <person name="Merkel B.J."/>
            <person name="Hornburger P."/>
            <person name="Mueller R.-W."/>
            <person name="Bruemmer F."/>
            <person name="Labrenz M."/>
            <person name="Spormann A.M."/>
            <person name="Op Den Camp H."/>
            <person name="Overmann J."/>
            <person name="Amann R."/>
            <person name="Jetten M.S.M."/>
            <person name="Mascher T."/>
            <person name="Medema M.H."/>
            <person name="Devos D.P."/>
            <person name="Kaster A.-K."/>
            <person name="Ovreas L."/>
            <person name="Rohde M."/>
            <person name="Galperin M.Y."/>
            <person name="Jogler C."/>
        </authorList>
    </citation>
    <scope>NUCLEOTIDE SEQUENCE [LARGE SCALE GENOMIC DNA]</scope>
    <source>
        <strain evidence="2 3">V7</strain>
    </source>
</reference>
<feature type="compositionally biased region" description="Polar residues" evidence="1">
    <location>
        <begin position="1"/>
        <end position="13"/>
    </location>
</feature>
<sequence length="69" mass="7800">MTLASRNHTGSRQATRKSCVIYTVRPEAPKSLADQSPADQSPRVEKTRKANPKTVRQRDQLTNVDSWSF</sequence>
<comment type="caution">
    <text evidence="2">The sequence shown here is derived from an EMBL/GenBank/DDBJ whole genome shotgun (WGS) entry which is preliminary data.</text>
</comment>
<dbReference type="EMBL" id="SJPZ01000001">
    <property type="protein sequence ID" value="TWU67269.1"/>
    <property type="molecule type" value="Genomic_DNA"/>
</dbReference>
<feature type="region of interest" description="Disordered" evidence="1">
    <location>
        <begin position="26"/>
        <end position="69"/>
    </location>
</feature>
<dbReference type="AlphaFoldDB" id="A0A5C6FWK4"/>
<proteinExistence type="predicted"/>
<accession>A0A5C6FWK4</accession>
<dbReference type="Proteomes" id="UP000316476">
    <property type="component" value="Unassembled WGS sequence"/>
</dbReference>
<name>A0A5C6FWK4_9PLAN</name>
<evidence type="ECO:0000256" key="1">
    <source>
        <dbReference type="SAM" id="MobiDB-lite"/>
    </source>
</evidence>
<gene>
    <name evidence="2" type="ORF">V7x_28430</name>
</gene>
<evidence type="ECO:0000313" key="2">
    <source>
        <dbReference type="EMBL" id="TWU67269.1"/>
    </source>
</evidence>
<feature type="compositionally biased region" description="Polar residues" evidence="1">
    <location>
        <begin position="60"/>
        <end position="69"/>
    </location>
</feature>